<protein>
    <submittedName>
        <fullName evidence="2">Integral membrane protein</fullName>
    </submittedName>
</protein>
<dbReference type="PANTHER" id="PTHR12459:SF15">
    <property type="entry name" value="TRANSMEMBRANE PROTEIN 135"/>
    <property type="match status" value="1"/>
</dbReference>
<organism evidence="2 3">
    <name type="scientific">Aspergillus ellipticus CBS 707.79</name>
    <dbReference type="NCBI Taxonomy" id="1448320"/>
    <lineage>
        <taxon>Eukaryota</taxon>
        <taxon>Fungi</taxon>
        <taxon>Dikarya</taxon>
        <taxon>Ascomycota</taxon>
        <taxon>Pezizomycotina</taxon>
        <taxon>Eurotiomycetes</taxon>
        <taxon>Eurotiomycetidae</taxon>
        <taxon>Eurotiales</taxon>
        <taxon>Aspergillaceae</taxon>
        <taxon>Aspergillus</taxon>
        <taxon>Aspergillus subgen. Circumdati</taxon>
    </lineage>
</organism>
<evidence type="ECO:0000313" key="3">
    <source>
        <dbReference type="Proteomes" id="UP000247810"/>
    </source>
</evidence>
<dbReference type="VEuPathDB" id="FungiDB:BO71DRAFT_67671"/>
<feature type="transmembrane region" description="Helical" evidence="1">
    <location>
        <begin position="397"/>
        <end position="417"/>
    </location>
</feature>
<dbReference type="InterPro" id="IPR026749">
    <property type="entry name" value="Tmem135"/>
</dbReference>
<accession>A0A319EIJ0</accession>
<keyword evidence="1" id="KW-0472">Membrane</keyword>
<feature type="transmembrane region" description="Helical" evidence="1">
    <location>
        <begin position="108"/>
        <end position="128"/>
    </location>
</feature>
<sequence length="487" mass="55388">MSSVTIARRHHSSIRVLQPILRAYALGYLSSTTPRIIACLRRIWGHDLSLKEKLKELFGALKSTVRLESFSTFCALVVGGSTLFPFLLLRCLAHRNRRLDLRVSPQRFMWLIRFVSAFLSSWVGFSLLNRKPIKLRRFLAESQSGNESKDAVSQNKSKLGPGMRPQFAGRTMDLTLFSLTRAVDLMVCIGWTQWQRWRKSRNQWSLAERVAPRLADSGMFAASAAIVMWAWFYMPERLPKSYGKWIGEAAKVDDRLVEALRRTRRGVFIYGKDTGQASLLQPMCKDYGWPMEWGDPSKTVPIPCEMVHMGCGPSCEKHAVSRFARTFKFACATYIPLQVVLRLRSMRSMASFRQAMTAALRSSTFLASFVSIFYYSVCLARTRIGPKIFHRDTVTPRMWDSGLCVGAGCLMCGWSILVESARKRQEMALFVAPRAAATVLPRFYDKQYQHREHIAFATSAAILLTCLQERPDMVRGVFGRVGRSVLM</sequence>
<keyword evidence="1" id="KW-0812">Transmembrane</keyword>
<dbReference type="AlphaFoldDB" id="A0A319EIJ0"/>
<evidence type="ECO:0000256" key="1">
    <source>
        <dbReference type="SAM" id="Phobius"/>
    </source>
</evidence>
<dbReference type="PANTHER" id="PTHR12459">
    <property type="entry name" value="TRANSMEMBRANE PROTEIN 135-RELATED"/>
    <property type="match status" value="1"/>
</dbReference>
<dbReference type="Proteomes" id="UP000247810">
    <property type="component" value="Unassembled WGS sequence"/>
</dbReference>
<gene>
    <name evidence="2" type="ORF">BO71DRAFT_67671</name>
</gene>
<feature type="transmembrane region" description="Helical" evidence="1">
    <location>
        <begin position="70"/>
        <end position="88"/>
    </location>
</feature>
<dbReference type="EMBL" id="KZ825968">
    <property type="protein sequence ID" value="PYH90792.1"/>
    <property type="molecule type" value="Genomic_DNA"/>
</dbReference>
<proteinExistence type="predicted"/>
<keyword evidence="3" id="KW-1185">Reference proteome</keyword>
<keyword evidence="1" id="KW-1133">Transmembrane helix</keyword>
<name>A0A319EIJ0_9EURO</name>
<reference evidence="2 3" key="1">
    <citation type="submission" date="2018-02" db="EMBL/GenBank/DDBJ databases">
        <title>The genomes of Aspergillus section Nigri reveals drivers in fungal speciation.</title>
        <authorList>
            <consortium name="DOE Joint Genome Institute"/>
            <person name="Vesth T.C."/>
            <person name="Nybo J."/>
            <person name="Theobald S."/>
            <person name="Brandl J."/>
            <person name="Frisvad J.C."/>
            <person name="Nielsen K.F."/>
            <person name="Lyhne E.K."/>
            <person name="Kogle M.E."/>
            <person name="Kuo A."/>
            <person name="Riley R."/>
            <person name="Clum A."/>
            <person name="Nolan M."/>
            <person name="Lipzen A."/>
            <person name="Salamov A."/>
            <person name="Henrissat B."/>
            <person name="Wiebenga A."/>
            <person name="De vries R.P."/>
            <person name="Grigoriev I.V."/>
            <person name="Mortensen U.H."/>
            <person name="Andersen M.R."/>
            <person name="Baker S.E."/>
        </authorList>
    </citation>
    <scope>NUCLEOTIDE SEQUENCE [LARGE SCALE GENOMIC DNA]</scope>
    <source>
        <strain evidence="2 3">CBS 707.79</strain>
    </source>
</reference>
<dbReference type="OrthoDB" id="4021778at2759"/>
<feature type="transmembrane region" description="Helical" evidence="1">
    <location>
        <begin position="355"/>
        <end position="377"/>
    </location>
</feature>
<evidence type="ECO:0000313" key="2">
    <source>
        <dbReference type="EMBL" id="PYH90792.1"/>
    </source>
</evidence>